<evidence type="ECO:0000313" key="1">
    <source>
        <dbReference type="EMBL" id="TDA71214.1"/>
    </source>
</evidence>
<proteinExistence type="predicted"/>
<name>A0ABY2D1D3_9GAMM</name>
<keyword evidence="2" id="KW-1185">Reference proteome</keyword>
<gene>
    <name evidence="1" type="ORF">E0702_18590</name>
</gene>
<evidence type="ECO:0000313" key="2">
    <source>
        <dbReference type="Proteomes" id="UP000294823"/>
    </source>
</evidence>
<dbReference type="EMBL" id="SLTR01000806">
    <property type="protein sequence ID" value="TDA71214.1"/>
    <property type="molecule type" value="Genomic_DNA"/>
</dbReference>
<comment type="caution">
    <text evidence="1">The sequence shown here is derived from an EMBL/GenBank/DDBJ whole genome shotgun (WGS) entry which is preliminary data.</text>
</comment>
<feature type="non-terminal residue" evidence="1">
    <location>
        <position position="1"/>
    </location>
</feature>
<protein>
    <submittedName>
        <fullName evidence="1">Uncharacterized protein</fullName>
    </submittedName>
</protein>
<accession>A0ABY2D1D3</accession>
<dbReference type="Proteomes" id="UP000294823">
    <property type="component" value="Unassembled WGS sequence"/>
</dbReference>
<sequence length="75" mass="7666">VALEVVARAQGSLKMAFVSPPVAILEDSGLLVALRGTGARIVVIDLDAAAAATLGVETLARPFTAAQVRRLLGRA</sequence>
<feature type="non-terminal residue" evidence="1">
    <location>
        <position position="75"/>
    </location>
</feature>
<reference evidence="1 2" key="1">
    <citation type="submission" date="2019-03" db="EMBL/GenBank/DDBJ databases">
        <title>Halomonas marinisediminis sp. nov., a moderately halophilic bacterium isolated from the Bohai Gulf.</title>
        <authorList>
            <person name="Ji X."/>
        </authorList>
    </citation>
    <scope>NUCLEOTIDE SEQUENCE [LARGE SCALE GENOMIC DNA]</scope>
    <source>
        <strain evidence="1 2">204</strain>
    </source>
</reference>
<organism evidence="1 2">
    <name type="scientific">Halomonas marinisediminis</name>
    <dbReference type="NCBI Taxonomy" id="2546095"/>
    <lineage>
        <taxon>Bacteria</taxon>
        <taxon>Pseudomonadati</taxon>
        <taxon>Pseudomonadota</taxon>
        <taxon>Gammaproteobacteria</taxon>
        <taxon>Oceanospirillales</taxon>
        <taxon>Halomonadaceae</taxon>
        <taxon>Halomonas</taxon>
    </lineage>
</organism>